<feature type="transmembrane region" description="Helical" evidence="1">
    <location>
        <begin position="53"/>
        <end position="72"/>
    </location>
</feature>
<sequence length="152" mass="16907">MTNREAASAWTSWSVILRWPWITALVAAAVVDLYFAIIRRFDFVGITGFSTLNYGWLAFGVAGGFVFAWRLARRFIGWRAVWRTFIAPLSAFFLVFVAVVLTGLVFIPEQPVRETFLTDAPGRAIWVGAAVLVGSAVIEAVRAISHTAARRR</sequence>
<protein>
    <submittedName>
        <fullName evidence="2">Uncharacterized protein</fullName>
    </submittedName>
</protein>
<proteinExistence type="predicted"/>
<evidence type="ECO:0000256" key="1">
    <source>
        <dbReference type="SAM" id="Phobius"/>
    </source>
</evidence>
<name>A0A1H4JFY7_9MICO</name>
<evidence type="ECO:0000313" key="3">
    <source>
        <dbReference type="Proteomes" id="UP000199183"/>
    </source>
</evidence>
<accession>A0A1H4JFY7</accession>
<dbReference type="OrthoDB" id="5193813at2"/>
<dbReference type="STRING" id="640635.SAMN04489806_0674"/>
<feature type="transmembrane region" description="Helical" evidence="1">
    <location>
        <begin position="84"/>
        <end position="105"/>
    </location>
</feature>
<dbReference type="EMBL" id="FNRY01000001">
    <property type="protein sequence ID" value="SEB44975.1"/>
    <property type="molecule type" value="Genomic_DNA"/>
</dbReference>
<gene>
    <name evidence="2" type="ORF">SAMN04489806_0674</name>
</gene>
<dbReference type="RefSeq" id="WP_091179802.1">
    <property type="nucleotide sequence ID" value="NZ_FNRY01000001.1"/>
</dbReference>
<keyword evidence="1" id="KW-0812">Transmembrane</keyword>
<keyword evidence="3" id="KW-1185">Reference proteome</keyword>
<keyword evidence="1" id="KW-0472">Membrane</keyword>
<evidence type="ECO:0000313" key="2">
    <source>
        <dbReference type="EMBL" id="SEB44975.1"/>
    </source>
</evidence>
<feature type="transmembrane region" description="Helical" evidence="1">
    <location>
        <begin position="125"/>
        <end position="144"/>
    </location>
</feature>
<dbReference type="AlphaFoldDB" id="A0A1H4JFY7"/>
<reference evidence="2 3" key="1">
    <citation type="submission" date="2016-10" db="EMBL/GenBank/DDBJ databases">
        <authorList>
            <person name="de Groot N.N."/>
        </authorList>
    </citation>
    <scope>NUCLEOTIDE SEQUENCE [LARGE SCALE GENOMIC DNA]</scope>
    <source>
        <strain evidence="2 3">DSM 21799</strain>
    </source>
</reference>
<organism evidence="2 3">
    <name type="scientific">Paramicrobacterium humi</name>
    <dbReference type="NCBI Taxonomy" id="640635"/>
    <lineage>
        <taxon>Bacteria</taxon>
        <taxon>Bacillati</taxon>
        <taxon>Actinomycetota</taxon>
        <taxon>Actinomycetes</taxon>
        <taxon>Micrococcales</taxon>
        <taxon>Microbacteriaceae</taxon>
        <taxon>Paramicrobacterium</taxon>
    </lineage>
</organism>
<keyword evidence="1" id="KW-1133">Transmembrane helix</keyword>
<feature type="transmembrane region" description="Helical" evidence="1">
    <location>
        <begin position="21"/>
        <end position="41"/>
    </location>
</feature>
<dbReference type="Proteomes" id="UP000199183">
    <property type="component" value="Unassembled WGS sequence"/>
</dbReference>